<dbReference type="EMBL" id="PDKK01000010">
    <property type="protein sequence ID" value="RXK04348.1"/>
    <property type="molecule type" value="Genomic_DNA"/>
</dbReference>
<dbReference type="GO" id="GO:0003700">
    <property type="term" value="F:DNA-binding transcription factor activity"/>
    <property type="evidence" value="ECO:0007669"/>
    <property type="project" value="InterPro"/>
</dbReference>
<dbReference type="InterPro" id="IPR011663">
    <property type="entry name" value="UTRA"/>
</dbReference>
<comment type="caution">
    <text evidence="5">The sequence shown here is derived from an EMBL/GenBank/DDBJ whole genome shotgun (WGS) entry which is preliminary data.</text>
</comment>
<feature type="domain" description="HTH gntR-type" evidence="4">
    <location>
        <begin position="6"/>
        <end position="74"/>
    </location>
</feature>
<dbReference type="PANTHER" id="PTHR44846:SF1">
    <property type="entry name" value="MANNOSYL-D-GLYCERATE TRANSPORT_METABOLISM SYSTEM REPRESSOR MNGR-RELATED"/>
    <property type="match status" value="1"/>
</dbReference>
<dbReference type="InterPro" id="IPR036388">
    <property type="entry name" value="WH-like_DNA-bd_sf"/>
</dbReference>
<dbReference type="SUPFAM" id="SSF64288">
    <property type="entry name" value="Chorismate lyase-like"/>
    <property type="match status" value="1"/>
</dbReference>
<name>A0A4Q1ATE6_9BACT</name>
<dbReference type="InterPro" id="IPR036390">
    <property type="entry name" value="WH_DNA-bd_sf"/>
</dbReference>
<dbReference type="GO" id="GO:0045892">
    <property type="term" value="P:negative regulation of DNA-templated transcription"/>
    <property type="evidence" value="ECO:0007669"/>
    <property type="project" value="TreeGrafter"/>
</dbReference>
<dbReference type="SMART" id="SM00345">
    <property type="entry name" value="HTH_GNTR"/>
    <property type="match status" value="1"/>
</dbReference>
<dbReference type="PANTHER" id="PTHR44846">
    <property type="entry name" value="MANNOSYL-D-GLYCERATE TRANSPORT/METABOLISM SYSTEM REPRESSOR MNGR-RELATED"/>
    <property type="match status" value="1"/>
</dbReference>
<dbReference type="InterPro" id="IPR000524">
    <property type="entry name" value="Tscrpt_reg_HTH_GntR"/>
</dbReference>
<keyword evidence="2" id="KW-0238">DNA-binding</keyword>
<proteinExistence type="predicted"/>
<evidence type="ECO:0000256" key="2">
    <source>
        <dbReference type="ARBA" id="ARBA00023125"/>
    </source>
</evidence>
<dbReference type="GO" id="GO:0003677">
    <property type="term" value="F:DNA binding"/>
    <property type="evidence" value="ECO:0007669"/>
    <property type="project" value="UniProtKB-KW"/>
</dbReference>
<accession>A0A4Q1ATE6</accession>
<evidence type="ECO:0000256" key="3">
    <source>
        <dbReference type="ARBA" id="ARBA00023163"/>
    </source>
</evidence>
<keyword evidence="1" id="KW-0805">Transcription regulation</keyword>
<dbReference type="SUPFAM" id="SSF46785">
    <property type="entry name" value="Winged helix' DNA-binding domain"/>
    <property type="match status" value="1"/>
</dbReference>
<sequence>MKTISKPLYVKLYNEILQNIKSKKYSCCDKLPSENIFAKEFGVNRHTVRQALSLLKDEGFIYTVKGKGNYISNIQIPYTISDKSSFSQKIMDLGYEPKTKLLSADIIKPSEYIAKQLGLNCKVNVIELKLLRYVNDLPIAVSFSYFDAFYYREIIDNLNMEPFSLYNILNKCYPDMEITKISTVFEAQNPTNEISDYLMMPTNTPVIVASTLSKNQYGEFVEYGSSYSRADAVKIKVDLV</sequence>
<dbReference type="InterPro" id="IPR028978">
    <property type="entry name" value="Chorismate_lyase_/UTRA_dom_sf"/>
</dbReference>
<dbReference type="SMART" id="SM00866">
    <property type="entry name" value="UTRA"/>
    <property type="match status" value="1"/>
</dbReference>
<dbReference type="AlphaFoldDB" id="A0A4Q1ATE6"/>
<dbReference type="OrthoDB" id="5454556at2"/>
<dbReference type="RefSeq" id="WP_129087772.1">
    <property type="nucleotide sequence ID" value="NZ_CP053836.1"/>
</dbReference>
<reference evidence="5 6" key="1">
    <citation type="submission" date="2017-10" db="EMBL/GenBank/DDBJ databases">
        <title>Genomics of the genus Arcobacter.</title>
        <authorList>
            <person name="Perez-Cataluna A."/>
            <person name="Figueras M.J."/>
        </authorList>
    </citation>
    <scope>NUCLEOTIDE SEQUENCE [LARGE SCALE GENOMIC DNA]</scope>
    <source>
        <strain evidence="5 6">CECT 8441</strain>
    </source>
</reference>
<dbReference type="InterPro" id="IPR050679">
    <property type="entry name" value="Bact_HTH_transcr_reg"/>
</dbReference>
<gene>
    <name evidence="5" type="ORF">CRV07_11305</name>
</gene>
<dbReference type="PROSITE" id="PS50949">
    <property type="entry name" value="HTH_GNTR"/>
    <property type="match status" value="1"/>
</dbReference>
<dbReference type="Proteomes" id="UP000289758">
    <property type="component" value="Unassembled WGS sequence"/>
</dbReference>
<dbReference type="Gene3D" id="3.40.1410.10">
    <property type="entry name" value="Chorismate lyase-like"/>
    <property type="match status" value="1"/>
</dbReference>
<evidence type="ECO:0000259" key="4">
    <source>
        <dbReference type="PROSITE" id="PS50949"/>
    </source>
</evidence>
<protein>
    <recommendedName>
        <fullName evidence="4">HTH gntR-type domain-containing protein</fullName>
    </recommendedName>
</protein>
<dbReference type="PRINTS" id="PR00035">
    <property type="entry name" value="HTHGNTR"/>
</dbReference>
<dbReference type="Pfam" id="PF07702">
    <property type="entry name" value="UTRA"/>
    <property type="match status" value="1"/>
</dbReference>
<evidence type="ECO:0000313" key="6">
    <source>
        <dbReference type="Proteomes" id="UP000289758"/>
    </source>
</evidence>
<evidence type="ECO:0000313" key="5">
    <source>
        <dbReference type="EMBL" id="RXK04348.1"/>
    </source>
</evidence>
<keyword evidence="6" id="KW-1185">Reference proteome</keyword>
<keyword evidence="3" id="KW-0804">Transcription</keyword>
<evidence type="ECO:0000256" key="1">
    <source>
        <dbReference type="ARBA" id="ARBA00023015"/>
    </source>
</evidence>
<dbReference type="Pfam" id="PF00392">
    <property type="entry name" value="GntR"/>
    <property type="match status" value="1"/>
</dbReference>
<organism evidence="5 6">
    <name type="scientific">Halarcobacter ebronensis</name>
    <dbReference type="NCBI Taxonomy" id="1462615"/>
    <lineage>
        <taxon>Bacteria</taxon>
        <taxon>Pseudomonadati</taxon>
        <taxon>Campylobacterota</taxon>
        <taxon>Epsilonproteobacteria</taxon>
        <taxon>Campylobacterales</taxon>
        <taxon>Arcobacteraceae</taxon>
        <taxon>Halarcobacter</taxon>
    </lineage>
</organism>
<dbReference type="CDD" id="cd07377">
    <property type="entry name" value="WHTH_GntR"/>
    <property type="match status" value="1"/>
</dbReference>
<dbReference type="Gene3D" id="1.10.10.10">
    <property type="entry name" value="Winged helix-like DNA-binding domain superfamily/Winged helix DNA-binding domain"/>
    <property type="match status" value="1"/>
</dbReference>